<accession>A0A231HD23</accession>
<protein>
    <submittedName>
        <fullName evidence="1">Uncharacterized protein</fullName>
    </submittedName>
</protein>
<evidence type="ECO:0000313" key="1">
    <source>
        <dbReference type="EMBL" id="OXR46696.1"/>
    </source>
</evidence>
<reference evidence="1 2" key="1">
    <citation type="submission" date="2017-07" db="EMBL/GenBank/DDBJ databases">
        <title>First draft Genome Sequence of Nocardia cerradoensis isolated from human infection.</title>
        <authorList>
            <person name="Carrasco G."/>
        </authorList>
    </citation>
    <scope>NUCLEOTIDE SEQUENCE [LARGE SCALE GENOMIC DNA]</scope>
    <source>
        <strain evidence="1 2">CNM20130759</strain>
    </source>
</reference>
<dbReference type="Proteomes" id="UP000215506">
    <property type="component" value="Unassembled WGS sequence"/>
</dbReference>
<keyword evidence="2" id="KW-1185">Reference proteome</keyword>
<evidence type="ECO:0000313" key="2">
    <source>
        <dbReference type="Proteomes" id="UP000215506"/>
    </source>
</evidence>
<sequence>MSAGTSSSLRTAIQCIRPDLTANFVVDIQQMTDLLIRLGYEPGPVITINPYLHGPLTTVMTAIAEHGPDAVIVPDFEHIDGLDRLIRERAQLIVADSGRVSERIPSKVAAA</sequence>
<dbReference type="AlphaFoldDB" id="A0A231HD23"/>
<dbReference type="RefSeq" id="WP_094024825.1">
    <property type="nucleotide sequence ID" value="NZ_NGAF01000002.1"/>
</dbReference>
<comment type="caution">
    <text evidence="1">The sequence shown here is derived from an EMBL/GenBank/DDBJ whole genome shotgun (WGS) entry which is preliminary data.</text>
</comment>
<name>A0A231HD23_9NOCA</name>
<dbReference type="EMBL" id="NGAF01000002">
    <property type="protein sequence ID" value="OXR46696.1"/>
    <property type="molecule type" value="Genomic_DNA"/>
</dbReference>
<organism evidence="1 2">
    <name type="scientific">Nocardia cerradoensis</name>
    <dbReference type="NCBI Taxonomy" id="85688"/>
    <lineage>
        <taxon>Bacteria</taxon>
        <taxon>Bacillati</taxon>
        <taxon>Actinomycetota</taxon>
        <taxon>Actinomycetes</taxon>
        <taxon>Mycobacteriales</taxon>
        <taxon>Nocardiaceae</taxon>
        <taxon>Nocardia</taxon>
    </lineage>
</organism>
<gene>
    <name evidence="1" type="ORF">B7C42_01671</name>
</gene>
<proteinExistence type="predicted"/>